<keyword evidence="4" id="KW-1185">Reference proteome</keyword>
<feature type="domain" description="Jacalin-type lectin" evidence="2">
    <location>
        <begin position="11"/>
        <end position="161"/>
    </location>
</feature>
<dbReference type="InterPro" id="IPR033734">
    <property type="entry name" value="Jacalin-like_lectin_dom_plant"/>
</dbReference>
<dbReference type="STRING" id="4537.A0A0E0KMS0"/>
<dbReference type="AlphaFoldDB" id="A0A0E0KMS0"/>
<dbReference type="PROSITE" id="PS51752">
    <property type="entry name" value="JACALIN_LECTIN"/>
    <property type="match status" value="1"/>
</dbReference>
<organism evidence="3">
    <name type="scientific">Oryza punctata</name>
    <name type="common">Red rice</name>
    <dbReference type="NCBI Taxonomy" id="4537"/>
    <lineage>
        <taxon>Eukaryota</taxon>
        <taxon>Viridiplantae</taxon>
        <taxon>Streptophyta</taxon>
        <taxon>Embryophyta</taxon>
        <taxon>Tracheophyta</taxon>
        <taxon>Spermatophyta</taxon>
        <taxon>Magnoliopsida</taxon>
        <taxon>Liliopsida</taxon>
        <taxon>Poales</taxon>
        <taxon>Poaceae</taxon>
        <taxon>BOP clade</taxon>
        <taxon>Oryzoideae</taxon>
        <taxon>Oryzeae</taxon>
        <taxon>Oryzinae</taxon>
        <taxon>Oryza</taxon>
    </lineage>
</organism>
<evidence type="ECO:0000313" key="4">
    <source>
        <dbReference type="Proteomes" id="UP000026962"/>
    </source>
</evidence>
<dbReference type="SUPFAM" id="SSF51101">
    <property type="entry name" value="Mannose-binding lectins"/>
    <property type="match status" value="1"/>
</dbReference>
<evidence type="ECO:0000259" key="2">
    <source>
        <dbReference type="PROSITE" id="PS51752"/>
    </source>
</evidence>
<dbReference type="SMART" id="SM00915">
    <property type="entry name" value="Jacalin"/>
    <property type="match status" value="1"/>
</dbReference>
<dbReference type="PANTHER" id="PTHR47293:SF15">
    <property type="entry name" value="JACALIN-RELATED LECTIN 19"/>
    <property type="match status" value="1"/>
</dbReference>
<dbReference type="Pfam" id="PF01419">
    <property type="entry name" value="Jacalin"/>
    <property type="match status" value="1"/>
</dbReference>
<dbReference type="InterPro" id="IPR001229">
    <property type="entry name" value="Jacalin-like_lectin_dom"/>
</dbReference>
<keyword evidence="1" id="KW-0430">Lectin</keyword>
<dbReference type="OMA" id="ITIQHSA"/>
<evidence type="ECO:0000313" key="3">
    <source>
        <dbReference type="EnsemblPlants" id="OPUNC04G02540.1"/>
    </source>
</evidence>
<dbReference type="GO" id="GO:0030246">
    <property type="term" value="F:carbohydrate binding"/>
    <property type="evidence" value="ECO:0007669"/>
    <property type="project" value="UniProtKB-KW"/>
</dbReference>
<evidence type="ECO:0000256" key="1">
    <source>
        <dbReference type="ARBA" id="ARBA00022734"/>
    </source>
</evidence>
<dbReference type="EnsemblPlants" id="OPUNC04G02540.1">
    <property type="protein sequence ID" value="OPUNC04G02540.1"/>
    <property type="gene ID" value="OPUNC04G02540"/>
</dbReference>
<dbReference type="PANTHER" id="PTHR47293">
    <property type="entry name" value="JACALIN-RELATED LECTIN 3"/>
    <property type="match status" value="1"/>
</dbReference>
<protein>
    <recommendedName>
        <fullName evidence="2">Jacalin-type lectin domain-containing protein</fullName>
    </recommendedName>
</protein>
<dbReference type="CDD" id="cd09612">
    <property type="entry name" value="Jacalin"/>
    <property type="match status" value="1"/>
</dbReference>
<dbReference type="Proteomes" id="UP000026962">
    <property type="component" value="Chromosome 4"/>
</dbReference>
<dbReference type="Gene3D" id="2.100.10.30">
    <property type="entry name" value="Jacalin-like lectin domain"/>
    <property type="match status" value="1"/>
</dbReference>
<dbReference type="Gramene" id="OPUNC04G02540.1">
    <property type="protein sequence ID" value="OPUNC04G02540.1"/>
    <property type="gene ID" value="OPUNC04G02540"/>
</dbReference>
<reference evidence="3" key="2">
    <citation type="submission" date="2018-05" db="EMBL/GenBank/DDBJ databases">
        <title>OpunRS2 (Oryza punctata Reference Sequence Version 2).</title>
        <authorList>
            <person name="Zhang J."/>
            <person name="Kudrna D."/>
            <person name="Lee S."/>
            <person name="Talag J."/>
            <person name="Welchert J."/>
            <person name="Wing R.A."/>
        </authorList>
    </citation>
    <scope>NUCLEOTIDE SEQUENCE [LARGE SCALE GENOMIC DNA]</scope>
</reference>
<dbReference type="InterPro" id="IPR036404">
    <property type="entry name" value="Jacalin-like_lectin_dom_sf"/>
</dbReference>
<name>A0A0E0KMS0_ORYPU</name>
<reference evidence="3" key="1">
    <citation type="submission" date="2015-04" db="UniProtKB">
        <authorList>
            <consortium name="EnsemblPlants"/>
        </authorList>
    </citation>
    <scope>IDENTIFICATION</scope>
</reference>
<proteinExistence type="predicted"/>
<dbReference type="HOGENOM" id="CLU_078923_3_0_1"/>
<sequence>MESSAIGSSSVVKLGPWGSTDRKNGSAWDDGGFFTGIRSITIQHSASGVQTIKVDYDLLGQEKLGEVHGGGSQQEELKSDKHKLSFPGEFLTTISGYHDGNVVRSLMFKSNTNRIIGPYGMSSTSSLMPFNCSVDGGKGAIVGFSGRSDRYLNSLEIYVAVLCPAGDFFDAMEEQGLVAYRTSRLMAKYALHG</sequence>
<accession>A0A0E0KMS0</accession>